<feature type="compositionally biased region" description="Basic and acidic residues" evidence="1">
    <location>
        <begin position="295"/>
        <end position="336"/>
    </location>
</feature>
<evidence type="ECO:0000256" key="1">
    <source>
        <dbReference type="SAM" id="MobiDB-lite"/>
    </source>
</evidence>
<evidence type="ECO:0000313" key="2">
    <source>
        <dbReference type="EMBL" id="VDL70799.1"/>
    </source>
</evidence>
<name>A0A0N4XWE7_NIPBR</name>
<evidence type="ECO:0000313" key="3">
    <source>
        <dbReference type="Proteomes" id="UP000271162"/>
    </source>
</evidence>
<sequence>MDPRDEWEQCIERELRRKLEIVEETPVRPTEKLIQQKLKHFGNKCHDAWDVIETSQREFTNMMHSYDEFLKERGGVLHFYVKLKTLFCEHKQRRQEIVRNTENFVMAHEWYEILVAAHEAEELSRLEFLRELNEEVYYESTRPDQPGYPNVEEVHRDFSRETVSRIARRQLSHLDSLLDEEWATKENVKERLQLSQEQENKTLSDLKTSVEELNEDISNQMRKMKKTIANVVSTMETLLVEIDSVNDALRNLKAETENFKKDTKEKIDDLNNEQQKTTSRILESINEKHVALLKRVEEGNERTQEERAQDRNEAEQTSTESHEKELTSSQRSHEDTATVETIRHYQRRLKHNKEQLHEIEEFLRENPVRERHFGERRMRSRESDMRCVYCGSRGSHYSDACYVHRSVDERVDLLKEENRCLRCLEQHEGDRCRKVPRCFYCNFNKSEGEGHVTDHHGSICRRPEEFARAVKRRKMISDEIEHCYRRLDELGTGEANHAAPSGASLD</sequence>
<organism evidence="4">
    <name type="scientific">Nippostrongylus brasiliensis</name>
    <name type="common">Rat hookworm</name>
    <dbReference type="NCBI Taxonomy" id="27835"/>
    <lineage>
        <taxon>Eukaryota</taxon>
        <taxon>Metazoa</taxon>
        <taxon>Ecdysozoa</taxon>
        <taxon>Nematoda</taxon>
        <taxon>Chromadorea</taxon>
        <taxon>Rhabditida</taxon>
        <taxon>Rhabditina</taxon>
        <taxon>Rhabditomorpha</taxon>
        <taxon>Strongyloidea</taxon>
        <taxon>Heligmosomidae</taxon>
        <taxon>Nippostrongylus</taxon>
    </lineage>
</organism>
<reference evidence="4" key="1">
    <citation type="submission" date="2017-02" db="UniProtKB">
        <authorList>
            <consortium name="WormBaseParasite"/>
        </authorList>
    </citation>
    <scope>IDENTIFICATION</scope>
</reference>
<gene>
    <name evidence="2" type="ORF">NBR_LOCUS7210</name>
</gene>
<dbReference type="AlphaFoldDB" id="A0A0N4XWE7"/>
<dbReference type="Proteomes" id="UP000271162">
    <property type="component" value="Unassembled WGS sequence"/>
</dbReference>
<evidence type="ECO:0000313" key="4">
    <source>
        <dbReference type="WBParaSite" id="NBR_0000720901-mRNA-1"/>
    </source>
</evidence>
<dbReference type="Gene3D" id="1.20.120.20">
    <property type="entry name" value="Apolipoprotein"/>
    <property type="match status" value="1"/>
</dbReference>
<feature type="region of interest" description="Disordered" evidence="1">
    <location>
        <begin position="295"/>
        <end position="339"/>
    </location>
</feature>
<dbReference type="OMA" id="NTENFVM"/>
<dbReference type="EMBL" id="UYSL01019868">
    <property type="protein sequence ID" value="VDL70799.1"/>
    <property type="molecule type" value="Genomic_DNA"/>
</dbReference>
<proteinExistence type="predicted"/>
<dbReference type="WBParaSite" id="NBR_0000720901-mRNA-1">
    <property type="protein sequence ID" value="NBR_0000720901-mRNA-1"/>
    <property type="gene ID" value="NBR_0000720901"/>
</dbReference>
<protein>
    <submittedName>
        <fullName evidence="4">CCHC-type domain-containing protein</fullName>
    </submittedName>
</protein>
<keyword evidence="3" id="KW-1185">Reference proteome</keyword>
<accession>A0A0N4XWE7</accession>
<reference evidence="2 3" key="2">
    <citation type="submission" date="2018-11" db="EMBL/GenBank/DDBJ databases">
        <authorList>
            <consortium name="Pathogen Informatics"/>
        </authorList>
    </citation>
    <scope>NUCLEOTIDE SEQUENCE [LARGE SCALE GENOMIC DNA]</scope>
</reference>